<evidence type="ECO:0000313" key="4">
    <source>
        <dbReference type="Proteomes" id="UP000001784"/>
    </source>
</evidence>
<protein>
    <recommendedName>
        <fullName evidence="5">FecR protein domain-containing protein</fullName>
    </recommendedName>
</protein>
<feature type="compositionally biased region" description="Basic and acidic residues" evidence="1">
    <location>
        <begin position="589"/>
        <end position="608"/>
    </location>
</feature>
<feature type="chain" id="PRO_5002626778" description="FecR protein domain-containing protein" evidence="2">
    <location>
        <begin position="24"/>
        <end position="784"/>
    </location>
</feature>
<feature type="signal peptide" evidence="2">
    <location>
        <begin position="1"/>
        <end position="23"/>
    </location>
</feature>
<reference evidence="3 4" key="1">
    <citation type="submission" date="2006-10" db="EMBL/GenBank/DDBJ databases">
        <title>Complete sequence of Syntrophobacter fumaroxidans MPOB.</title>
        <authorList>
            <consortium name="US DOE Joint Genome Institute"/>
            <person name="Copeland A."/>
            <person name="Lucas S."/>
            <person name="Lapidus A."/>
            <person name="Barry K."/>
            <person name="Detter J.C."/>
            <person name="Glavina del Rio T."/>
            <person name="Hammon N."/>
            <person name="Israni S."/>
            <person name="Pitluck S."/>
            <person name="Goltsman E.G."/>
            <person name="Martinez M."/>
            <person name="Schmutz J."/>
            <person name="Larimer F."/>
            <person name="Land M."/>
            <person name="Hauser L."/>
            <person name="Kyrpides N."/>
            <person name="Kim E."/>
            <person name="Boone D.R."/>
            <person name="Brockman F."/>
            <person name="Culley D."/>
            <person name="Ferry J."/>
            <person name="Gunsalus R."/>
            <person name="McInerney M.J."/>
            <person name="Morrison M."/>
            <person name="Plugge C."/>
            <person name="Rohlin L."/>
            <person name="Scholten J."/>
            <person name="Sieber J."/>
            <person name="Stams A.J.M."/>
            <person name="Worm P."/>
            <person name="Henstra A.M."/>
            <person name="Richardson P."/>
        </authorList>
    </citation>
    <scope>NUCLEOTIDE SEQUENCE [LARGE SCALE GENOMIC DNA]</scope>
    <source>
        <strain evidence="4">DSM 10017 / MPOB</strain>
    </source>
</reference>
<proteinExistence type="predicted"/>
<feature type="region of interest" description="Disordered" evidence="1">
    <location>
        <begin position="511"/>
        <end position="784"/>
    </location>
</feature>
<dbReference type="RefSeq" id="WP_011698219.1">
    <property type="nucleotide sequence ID" value="NC_008554.1"/>
</dbReference>
<feature type="compositionally biased region" description="Basic and acidic residues" evidence="1">
    <location>
        <begin position="513"/>
        <end position="532"/>
    </location>
</feature>
<keyword evidence="2" id="KW-0732">Signal</keyword>
<feature type="compositionally biased region" description="Low complexity" evidence="1">
    <location>
        <begin position="609"/>
        <end position="620"/>
    </location>
</feature>
<dbReference type="eggNOG" id="COG3064">
    <property type="taxonomic scope" value="Bacteria"/>
</dbReference>
<evidence type="ECO:0008006" key="5">
    <source>
        <dbReference type="Google" id="ProtNLM"/>
    </source>
</evidence>
<dbReference type="AlphaFoldDB" id="A0LHZ6"/>
<evidence type="ECO:0000256" key="2">
    <source>
        <dbReference type="SAM" id="SignalP"/>
    </source>
</evidence>
<accession>A0LHZ6</accession>
<dbReference type="HOGENOM" id="CLU_336133_0_0_7"/>
<dbReference type="KEGG" id="sfu:Sfum_1357"/>
<feature type="compositionally biased region" description="Low complexity" evidence="1">
    <location>
        <begin position="739"/>
        <end position="775"/>
    </location>
</feature>
<name>A0LHZ6_SYNFM</name>
<dbReference type="InterPro" id="IPR046535">
    <property type="entry name" value="DUF6600"/>
</dbReference>
<dbReference type="STRING" id="335543.Sfum_1357"/>
<dbReference type="Proteomes" id="UP000001784">
    <property type="component" value="Chromosome"/>
</dbReference>
<feature type="compositionally biased region" description="Basic and acidic residues" evidence="1">
    <location>
        <begin position="621"/>
        <end position="738"/>
    </location>
</feature>
<sequence precursor="true">MNKLKWLGLILVFLVAAAPAVHAQPQASEDDEAVLVGRISHVEGQLLRYVPDEKDWVATVQDAPFGLDDALYSDQDGKAEFIMPNNSWARISGDTQIQLITLKPDATVIDVASGVTRFYDKSSEAVIQATTPFGYVMAQPGAVFDLYVGDQSAEVIAIKGDVDFVHNATGTKYEVLPGASSIVADEREVASGEGNVDADWDDWNANRDALWSKRMTVRGDSVKYLPPAIQDDAYALDESGRWEEVEYEGRRQRLWRPVRVERDWAPFTAGRWTVWNEDNTWVPEEPFGYVTHHYGNWVMVGNAWFWAPPVVRVRVTPGVVGFGWYPGRVAWIGTGAQVGWIPLAPMEPYYCHRRWGPRAVVVTNVAAVRINIGSYRWYNRAVVVNHNNFYGVRNYRNVRVTNINHTTIINNFRGAPVVNNTVVNNYNTDRRRYNFSNVNVVRKPHQTVVNRIVQNERLAKQESPRMNAALIRQNAANARKAAPVQKAVVERPRITNKVVSAGEVNKPASEVRFQQREIKQRVRPAAEVRGRGSDAPTAGPRTVPGQVQPARPGDGGPAGRREVTKPGGQLQPARPGEQVQPGRPGTGREVSEPRGPRQPEQRIKRDEPSQQGPGQRPQLQDQRRPPAQDDRRTIKPQEQQPQRRPDMQEQKRPGVQEQRRPQMQEQRRPEVQEQRRPQVQEQRRPPAQDDRRTIKPQEQQPQRRPEVQEQRRPQVQEQRRPQMQEQRRPQVQEQRRPQMQEQRPGAQQPRQQQGVQQPRPQQGQQPQHGQQQGPAGKKKADEKP</sequence>
<evidence type="ECO:0000256" key="1">
    <source>
        <dbReference type="SAM" id="MobiDB-lite"/>
    </source>
</evidence>
<evidence type="ECO:0000313" key="3">
    <source>
        <dbReference type="EMBL" id="ABK17048.1"/>
    </source>
</evidence>
<dbReference type="EMBL" id="CP000478">
    <property type="protein sequence ID" value="ABK17048.1"/>
    <property type="molecule type" value="Genomic_DNA"/>
</dbReference>
<dbReference type="InParanoid" id="A0LHZ6"/>
<keyword evidence="4" id="KW-1185">Reference proteome</keyword>
<dbReference type="Pfam" id="PF20245">
    <property type="entry name" value="DUF6600"/>
    <property type="match status" value="1"/>
</dbReference>
<gene>
    <name evidence="3" type="ordered locus">Sfum_1357</name>
</gene>
<organism evidence="3 4">
    <name type="scientific">Syntrophobacter fumaroxidans (strain DSM 10017 / MPOB)</name>
    <dbReference type="NCBI Taxonomy" id="335543"/>
    <lineage>
        <taxon>Bacteria</taxon>
        <taxon>Pseudomonadati</taxon>
        <taxon>Thermodesulfobacteriota</taxon>
        <taxon>Syntrophobacteria</taxon>
        <taxon>Syntrophobacterales</taxon>
        <taxon>Syntrophobacteraceae</taxon>
        <taxon>Syntrophobacter</taxon>
    </lineage>
</organism>
<dbReference type="OrthoDB" id="5485224at2"/>